<comment type="caution">
    <text evidence="1">The sequence shown here is derived from an EMBL/GenBank/DDBJ whole genome shotgun (WGS) entry which is preliminary data.</text>
</comment>
<dbReference type="Proteomes" id="UP001600894">
    <property type="component" value="Unassembled WGS sequence"/>
</dbReference>
<keyword evidence="2" id="KW-1185">Reference proteome</keyword>
<gene>
    <name evidence="1" type="ORF">F130042H8_23570</name>
</gene>
<organism evidence="1 2">
    <name type="scientific">Enterocloster alcoholdehydrogenati</name>
    <dbReference type="NCBI Taxonomy" id="2547410"/>
    <lineage>
        <taxon>Bacteria</taxon>
        <taxon>Bacillati</taxon>
        <taxon>Bacillota</taxon>
        <taxon>Clostridia</taxon>
        <taxon>Lachnospirales</taxon>
        <taxon>Lachnospiraceae</taxon>
        <taxon>Enterocloster</taxon>
    </lineage>
</organism>
<evidence type="ECO:0000313" key="1">
    <source>
        <dbReference type="EMBL" id="GAA6269297.1"/>
    </source>
</evidence>
<evidence type="ECO:0000313" key="2">
    <source>
        <dbReference type="Proteomes" id="UP001600894"/>
    </source>
</evidence>
<dbReference type="RefSeq" id="WP_390470019.1">
    <property type="nucleotide sequence ID" value="NZ_BAABXL010000001.1"/>
</dbReference>
<dbReference type="EMBL" id="BAABXL010000001">
    <property type="protein sequence ID" value="GAA6269297.1"/>
    <property type="molecule type" value="Genomic_DNA"/>
</dbReference>
<sequence length="373" mass="42922">MRTEDLLPGKDTQSYRLLELTAICGEFPADLLPRLPGSTSYKETVICSLKKEKLLKTYYRDRLRGYRLGRRAKLLLLSGHPERFSFYLTGNTDTNLLKSEYSRRLRLHRMAEVYVFMQNAGISIFRDKKPQIFAPDGSPVSQLSKPAFYSSREIKELGIEMVKIRGSRTMGMLLAPSGPFLVYNSGPDTAKWDYLSEQKAKVLLEILLCRQRLAPQYAQMQIQGILTGHGMEPFYQILASADSHTRCFFLLDGNYEHFYYLTNDHCGEVLLKLLCDPEKTQTLNRILSEGLYPRDCKSLIEQDAVDGDGNPVLFGYFLDIPRINRFLSALRIQERTGTLICFDFQQDMLSRLCGESVLIQTISFCKFERRFFP</sequence>
<proteinExistence type="predicted"/>
<reference evidence="1 2" key="1">
    <citation type="submission" date="2024-04" db="EMBL/GenBank/DDBJ databases">
        <title>Defined microbial consortia suppress multidrug-resistant proinflammatory Enterobacteriaceae via ecological control.</title>
        <authorList>
            <person name="Furuichi M."/>
            <person name="Kawaguchi T."/>
            <person name="Pust M."/>
            <person name="Yasuma K."/>
            <person name="Plichta D."/>
            <person name="Hasegawa N."/>
            <person name="Ohya T."/>
            <person name="Bhattarai S."/>
            <person name="Sasajima S."/>
            <person name="Aoto Y."/>
            <person name="Tuganbaev T."/>
            <person name="Yaginuma M."/>
            <person name="Ueda M."/>
            <person name="Okahashi N."/>
            <person name="Amafuji K."/>
            <person name="Kiridooshi Y."/>
            <person name="Sugita K."/>
            <person name="Strazar M."/>
            <person name="Skelly A."/>
            <person name="Suda W."/>
            <person name="Hattori M."/>
            <person name="Nakamoto N."/>
            <person name="Caballero S."/>
            <person name="Norman J."/>
            <person name="Olle B."/>
            <person name="Tanoue T."/>
            <person name="Arita M."/>
            <person name="Bucci V."/>
            <person name="Atarashi K."/>
            <person name="Xavier R."/>
            <person name="Honda K."/>
        </authorList>
    </citation>
    <scope>NUCLEOTIDE SEQUENCE [LARGE SCALE GENOMIC DNA]</scope>
    <source>
        <strain evidence="2">f13</strain>
    </source>
</reference>
<protein>
    <submittedName>
        <fullName evidence="1">Uncharacterized protein</fullName>
    </submittedName>
</protein>
<accession>A0ABQ0AZ58</accession>
<name>A0ABQ0AZ58_9FIRM</name>